<evidence type="ECO:0000259" key="9">
    <source>
        <dbReference type="PROSITE" id="PS51012"/>
    </source>
</evidence>
<evidence type="ECO:0000313" key="10">
    <source>
        <dbReference type="EMBL" id="SDA59562.1"/>
    </source>
</evidence>
<proteinExistence type="inferred from homology"/>
<accession>A0A1G5WNG4</accession>
<keyword evidence="3 8" id="KW-0813">Transport</keyword>
<feature type="transmembrane region" description="Helical" evidence="8">
    <location>
        <begin position="289"/>
        <end position="308"/>
    </location>
</feature>
<sequence length="371" mass="41136">MDNILFYLRRILFIIRKEFLATVNDPKSRVILVVPAIIQTLLFGYVASFNLDRVDYALLDMSHSHYSEELAAHLDGSGIFRRVATLGNTGQMAQFIENGEVSGVIVIPADFADKLVQGQTAPVQVITDGRNTVISSLVYNYVATIAASYNQDLHLGKHLLTVDSITWYNPNQITRWNFLPSLLPMISLIQVMLLSGLSVAREREQGTFDQLMVTPLTSSEILAGKAVPPLVIGLLQALIVLLLAVFWFHVKVIGNLITLFIVMFTFLLSCVGLGLAISANSKNMQQVMVYNFVVLVPIILLSGLATPVRNMPQALQYFTYINPMRFAIDAVRRVYIEGASLAAVSPDLLPMVVITLVTMPFAAWMFRNKLG</sequence>
<dbReference type="OrthoDB" id="9776218at2"/>
<feature type="transmembrane region" description="Helical" evidence="8">
    <location>
        <begin position="230"/>
        <end position="250"/>
    </location>
</feature>
<feature type="transmembrane region" description="Helical" evidence="8">
    <location>
        <begin position="256"/>
        <end position="277"/>
    </location>
</feature>
<name>A0A1G5WNG4_9FIRM</name>
<dbReference type="InterPro" id="IPR047817">
    <property type="entry name" value="ABC2_TM_bact-type"/>
</dbReference>
<keyword evidence="7 8" id="KW-0472">Membrane</keyword>
<evidence type="ECO:0000256" key="7">
    <source>
        <dbReference type="ARBA" id="ARBA00023136"/>
    </source>
</evidence>
<gene>
    <name evidence="10" type="ORF">SAMN02910343_01488</name>
</gene>
<keyword evidence="11" id="KW-1185">Reference proteome</keyword>
<evidence type="ECO:0000256" key="3">
    <source>
        <dbReference type="ARBA" id="ARBA00022448"/>
    </source>
</evidence>
<dbReference type="InterPro" id="IPR013525">
    <property type="entry name" value="ABC2_TM"/>
</dbReference>
<organism evidence="10 11">
    <name type="scientific">Allisonella histaminiformans</name>
    <dbReference type="NCBI Taxonomy" id="209880"/>
    <lineage>
        <taxon>Bacteria</taxon>
        <taxon>Bacillati</taxon>
        <taxon>Bacillota</taxon>
        <taxon>Negativicutes</taxon>
        <taxon>Veillonellales</taxon>
        <taxon>Veillonellaceae</taxon>
        <taxon>Allisonella</taxon>
    </lineage>
</organism>
<evidence type="ECO:0000256" key="5">
    <source>
        <dbReference type="ARBA" id="ARBA00022692"/>
    </source>
</evidence>
<feature type="transmembrane region" description="Helical" evidence="8">
    <location>
        <begin position="348"/>
        <end position="366"/>
    </location>
</feature>
<dbReference type="GO" id="GO:0043190">
    <property type="term" value="C:ATP-binding cassette (ABC) transporter complex"/>
    <property type="evidence" value="ECO:0007669"/>
    <property type="project" value="InterPro"/>
</dbReference>
<feature type="domain" description="ABC transmembrane type-2" evidence="9">
    <location>
        <begin position="135"/>
        <end position="369"/>
    </location>
</feature>
<dbReference type="Pfam" id="PF12698">
    <property type="entry name" value="ABC2_membrane_3"/>
    <property type="match status" value="1"/>
</dbReference>
<evidence type="ECO:0000256" key="1">
    <source>
        <dbReference type="ARBA" id="ARBA00004651"/>
    </source>
</evidence>
<dbReference type="AlphaFoldDB" id="A0A1G5WNG4"/>
<comment type="similarity">
    <text evidence="2 8">Belongs to the ABC-2 integral membrane protein family.</text>
</comment>
<keyword evidence="5 8" id="KW-0812">Transmembrane</keyword>
<dbReference type="EMBL" id="FMXA01000025">
    <property type="protein sequence ID" value="SDA59562.1"/>
    <property type="molecule type" value="Genomic_DNA"/>
</dbReference>
<evidence type="ECO:0000256" key="6">
    <source>
        <dbReference type="ARBA" id="ARBA00022989"/>
    </source>
</evidence>
<feature type="transmembrane region" description="Helical" evidence="8">
    <location>
        <begin position="178"/>
        <end position="200"/>
    </location>
</feature>
<feature type="transmembrane region" description="Helical" evidence="8">
    <location>
        <begin position="30"/>
        <end position="51"/>
    </location>
</feature>
<dbReference type="GO" id="GO:0140359">
    <property type="term" value="F:ABC-type transporter activity"/>
    <property type="evidence" value="ECO:0007669"/>
    <property type="project" value="InterPro"/>
</dbReference>
<dbReference type="GeneID" id="87756482"/>
<dbReference type="Gene3D" id="3.40.1710.10">
    <property type="entry name" value="abc type-2 transporter like domain"/>
    <property type="match status" value="1"/>
</dbReference>
<keyword evidence="4 8" id="KW-1003">Cell membrane</keyword>
<dbReference type="PANTHER" id="PTHR30294">
    <property type="entry name" value="MEMBRANE COMPONENT OF ABC TRANSPORTER YHHJ-RELATED"/>
    <property type="match status" value="1"/>
</dbReference>
<evidence type="ECO:0000313" key="11">
    <source>
        <dbReference type="Proteomes" id="UP000199689"/>
    </source>
</evidence>
<evidence type="ECO:0000256" key="8">
    <source>
        <dbReference type="RuleBase" id="RU361157"/>
    </source>
</evidence>
<evidence type="ECO:0000256" key="2">
    <source>
        <dbReference type="ARBA" id="ARBA00007783"/>
    </source>
</evidence>
<dbReference type="PRINTS" id="PR00164">
    <property type="entry name" value="ABC2TRNSPORT"/>
</dbReference>
<keyword evidence="6 8" id="KW-1133">Transmembrane helix</keyword>
<evidence type="ECO:0000256" key="4">
    <source>
        <dbReference type="ARBA" id="ARBA00022475"/>
    </source>
</evidence>
<reference evidence="10 11" key="1">
    <citation type="submission" date="2016-10" db="EMBL/GenBank/DDBJ databases">
        <authorList>
            <person name="de Groot N.N."/>
        </authorList>
    </citation>
    <scope>NUCLEOTIDE SEQUENCE [LARGE SCALE GENOMIC DNA]</scope>
    <source>
        <strain evidence="10 11">DSM 15230</strain>
    </source>
</reference>
<protein>
    <recommendedName>
        <fullName evidence="8">Transport permease protein</fullName>
    </recommendedName>
</protein>
<dbReference type="InterPro" id="IPR000412">
    <property type="entry name" value="ABC_2_transport"/>
</dbReference>
<dbReference type="STRING" id="209880.SAMN02910343_01488"/>
<dbReference type="PANTHER" id="PTHR30294:SF44">
    <property type="entry name" value="MULTIDRUG ABC TRANSPORTER PERMEASE YBHR-RELATED"/>
    <property type="match status" value="1"/>
</dbReference>
<comment type="subcellular location">
    <subcellularLocation>
        <location evidence="1 8">Cell membrane</location>
        <topology evidence="1 8">Multi-pass membrane protein</topology>
    </subcellularLocation>
</comment>
<dbReference type="InterPro" id="IPR051449">
    <property type="entry name" value="ABC-2_transporter_component"/>
</dbReference>
<dbReference type="PROSITE" id="PS51012">
    <property type="entry name" value="ABC_TM2"/>
    <property type="match status" value="1"/>
</dbReference>
<dbReference type="RefSeq" id="WP_091365409.1">
    <property type="nucleotide sequence ID" value="NZ_FMXA01000025.1"/>
</dbReference>
<dbReference type="Proteomes" id="UP000199689">
    <property type="component" value="Unassembled WGS sequence"/>
</dbReference>